<evidence type="ECO:0000256" key="2">
    <source>
        <dbReference type="ARBA" id="ARBA00022448"/>
    </source>
</evidence>
<dbReference type="RefSeq" id="WP_332311446.1">
    <property type="nucleotide sequence ID" value="NZ_FOOU01000002.1"/>
</dbReference>
<evidence type="ECO:0000256" key="7">
    <source>
        <dbReference type="SAM" id="Phobius"/>
    </source>
</evidence>
<dbReference type="STRING" id="1045558.SAMN05216175_102364"/>
<accession>A0A1I2N972</accession>
<dbReference type="GO" id="GO:0000041">
    <property type="term" value="P:transition metal ion transport"/>
    <property type="evidence" value="ECO:0007669"/>
    <property type="project" value="InterPro"/>
</dbReference>
<evidence type="ECO:0000256" key="5">
    <source>
        <dbReference type="ARBA" id="ARBA00022989"/>
    </source>
</evidence>
<keyword evidence="2" id="KW-0813">Transport</keyword>
<protein>
    <submittedName>
        <fullName evidence="8">Uncharacterized membrane protein</fullName>
    </submittedName>
</protein>
<evidence type="ECO:0000256" key="1">
    <source>
        <dbReference type="ARBA" id="ARBA00004651"/>
    </source>
</evidence>
<keyword evidence="4 7" id="KW-0812">Transmembrane</keyword>
<reference evidence="9" key="1">
    <citation type="submission" date="2016-10" db="EMBL/GenBank/DDBJ databases">
        <authorList>
            <person name="Varghese N."/>
            <person name="Submissions S."/>
        </authorList>
    </citation>
    <scope>NUCLEOTIDE SEQUENCE [LARGE SCALE GENOMIC DNA]</scope>
    <source>
        <strain evidence="9">CGMCC 1.10971</strain>
    </source>
</reference>
<evidence type="ECO:0000313" key="9">
    <source>
        <dbReference type="Proteomes" id="UP000198623"/>
    </source>
</evidence>
<dbReference type="GO" id="GO:0005886">
    <property type="term" value="C:plasma membrane"/>
    <property type="evidence" value="ECO:0007669"/>
    <property type="project" value="UniProtKB-SubCell"/>
</dbReference>
<dbReference type="AlphaFoldDB" id="A0A1I2N972"/>
<dbReference type="EMBL" id="FOOU01000002">
    <property type="protein sequence ID" value="SFG00103.1"/>
    <property type="molecule type" value="Genomic_DNA"/>
</dbReference>
<feature type="transmembrane region" description="Helical" evidence="7">
    <location>
        <begin position="45"/>
        <end position="63"/>
    </location>
</feature>
<feature type="transmembrane region" description="Helical" evidence="7">
    <location>
        <begin position="191"/>
        <end position="210"/>
    </location>
</feature>
<dbReference type="Pfam" id="PF01891">
    <property type="entry name" value="CbiM"/>
    <property type="match status" value="1"/>
</dbReference>
<feature type="transmembrane region" description="Helical" evidence="7">
    <location>
        <begin position="142"/>
        <end position="171"/>
    </location>
</feature>
<evidence type="ECO:0000256" key="4">
    <source>
        <dbReference type="ARBA" id="ARBA00022692"/>
    </source>
</evidence>
<keyword evidence="5 7" id="KW-1133">Transmembrane helix</keyword>
<evidence type="ECO:0000313" key="8">
    <source>
        <dbReference type="EMBL" id="SFG00103.1"/>
    </source>
</evidence>
<evidence type="ECO:0000256" key="6">
    <source>
        <dbReference type="ARBA" id="ARBA00023136"/>
    </source>
</evidence>
<proteinExistence type="predicted"/>
<feature type="transmembrane region" description="Helical" evidence="7">
    <location>
        <begin position="109"/>
        <end position="130"/>
    </location>
</feature>
<dbReference type="InterPro" id="IPR002751">
    <property type="entry name" value="CbiM/NikMN"/>
</dbReference>
<keyword evidence="3" id="KW-1003">Cell membrane</keyword>
<gene>
    <name evidence="8" type="ORF">SAMN05216175_102364</name>
</gene>
<keyword evidence="9" id="KW-1185">Reference proteome</keyword>
<dbReference type="Gene3D" id="1.10.1760.20">
    <property type="match status" value="1"/>
</dbReference>
<evidence type="ECO:0000256" key="3">
    <source>
        <dbReference type="ARBA" id="ARBA00022475"/>
    </source>
</evidence>
<organism evidence="8 9">
    <name type="scientific">Neptunomonas qingdaonensis</name>
    <dbReference type="NCBI Taxonomy" id="1045558"/>
    <lineage>
        <taxon>Bacteria</taxon>
        <taxon>Pseudomonadati</taxon>
        <taxon>Pseudomonadota</taxon>
        <taxon>Gammaproteobacteria</taxon>
        <taxon>Oceanospirillales</taxon>
        <taxon>Oceanospirillaceae</taxon>
        <taxon>Neptunomonas</taxon>
    </lineage>
</organism>
<sequence>MIVEMNITESLLSGSWLWMANILYVSALLVAVWRSPWRVISANRGLQHLFFGATVLLLIMWSMRAGISPGLSIHFLGVTALTLILGWDLAILSASLVLLGMTLLGKESWQGFAVNGLCLVIIPAFLSHAIHQLVDKKLPKNFFIYLFLCGFIGSSIVIAVSGLMMSIVLWLDGVYPWSKITQEYVNYLPLIMFPEGLMNGILMTGIMVFYPDWIRTFNARLYIDEQ</sequence>
<dbReference type="Proteomes" id="UP000198623">
    <property type="component" value="Unassembled WGS sequence"/>
</dbReference>
<feature type="transmembrane region" description="Helical" evidence="7">
    <location>
        <begin position="75"/>
        <end position="103"/>
    </location>
</feature>
<name>A0A1I2N972_9GAMM</name>
<comment type="subcellular location">
    <subcellularLocation>
        <location evidence="1">Cell membrane</location>
        <topology evidence="1">Multi-pass membrane protein</topology>
    </subcellularLocation>
</comment>
<feature type="transmembrane region" description="Helical" evidence="7">
    <location>
        <begin position="12"/>
        <end position="33"/>
    </location>
</feature>
<keyword evidence="6 7" id="KW-0472">Membrane</keyword>